<dbReference type="SUPFAM" id="SSF51126">
    <property type="entry name" value="Pectin lyase-like"/>
    <property type="match status" value="1"/>
</dbReference>
<organism evidence="4 5">
    <name type="scientific">Eiseniibacteriota bacterium</name>
    <dbReference type="NCBI Taxonomy" id="2212470"/>
    <lineage>
        <taxon>Bacteria</taxon>
        <taxon>Candidatus Eiseniibacteriota</taxon>
    </lineage>
</organism>
<accession>A0A956NES0</accession>
<name>A0A956NES0_UNCEI</name>
<reference evidence="4" key="1">
    <citation type="submission" date="2020-04" db="EMBL/GenBank/DDBJ databases">
        <authorList>
            <person name="Zhang T."/>
        </authorList>
    </citation>
    <scope>NUCLEOTIDE SEQUENCE</scope>
    <source>
        <strain evidence="4">HKST-UBA02</strain>
    </source>
</reference>
<dbReference type="Gene3D" id="2.60.40.4070">
    <property type="match status" value="1"/>
</dbReference>
<dbReference type="InterPro" id="IPR011050">
    <property type="entry name" value="Pectin_lyase_fold/virulence"/>
</dbReference>
<protein>
    <submittedName>
        <fullName evidence="4">Right-handed parallel beta-helix repeat-containing protein</fullName>
    </submittedName>
</protein>
<evidence type="ECO:0000259" key="3">
    <source>
        <dbReference type="Pfam" id="PF13860"/>
    </source>
</evidence>
<dbReference type="Gene3D" id="2.60.40.10">
    <property type="entry name" value="Immunoglobulins"/>
    <property type="match status" value="1"/>
</dbReference>
<dbReference type="InterPro" id="IPR012334">
    <property type="entry name" value="Pectin_lyas_fold"/>
</dbReference>
<comment type="caution">
    <text evidence="4">The sequence shown here is derived from an EMBL/GenBank/DDBJ whole genome shotgun (WGS) entry which is preliminary data.</text>
</comment>
<evidence type="ECO:0000313" key="4">
    <source>
        <dbReference type="EMBL" id="MCA9758050.1"/>
    </source>
</evidence>
<dbReference type="InterPro" id="IPR013783">
    <property type="entry name" value="Ig-like_fold"/>
</dbReference>
<dbReference type="Gene3D" id="2.160.20.10">
    <property type="entry name" value="Single-stranded right-handed beta-helix, Pectin lyase-like"/>
    <property type="match status" value="1"/>
</dbReference>
<feature type="domain" description="FlgD/Vpr Ig-like" evidence="3">
    <location>
        <begin position="1232"/>
        <end position="1295"/>
    </location>
</feature>
<feature type="domain" description="Right handed beta helix" evidence="2">
    <location>
        <begin position="992"/>
        <end position="1087"/>
    </location>
</feature>
<dbReference type="EMBL" id="JAGQHS010000139">
    <property type="protein sequence ID" value="MCA9758050.1"/>
    <property type="molecule type" value="Genomic_DNA"/>
</dbReference>
<dbReference type="InterPro" id="IPR025965">
    <property type="entry name" value="FlgD/Vpr_Ig-like"/>
</dbReference>
<feature type="chain" id="PRO_5037902304" evidence="1">
    <location>
        <begin position="26"/>
        <end position="1308"/>
    </location>
</feature>
<gene>
    <name evidence="4" type="ORF">KDA27_19815</name>
</gene>
<evidence type="ECO:0000313" key="5">
    <source>
        <dbReference type="Proteomes" id="UP000739538"/>
    </source>
</evidence>
<dbReference type="SUPFAM" id="SSF49478">
    <property type="entry name" value="Cna protein B-type domain"/>
    <property type="match status" value="1"/>
</dbReference>
<keyword evidence="1" id="KW-0732">Signal</keyword>
<evidence type="ECO:0000256" key="1">
    <source>
        <dbReference type="SAM" id="SignalP"/>
    </source>
</evidence>
<reference evidence="4" key="2">
    <citation type="journal article" date="2021" name="Microbiome">
        <title>Successional dynamics and alternative stable states in a saline activated sludge microbial community over 9 years.</title>
        <authorList>
            <person name="Wang Y."/>
            <person name="Ye J."/>
            <person name="Ju F."/>
            <person name="Liu L."/>
            <person name="Boyd J.A."/>
            <person name="Deng Y."/>
            <person name="Parks D.H."/>
            <person name="Jiang X."/>
            <person name="Yin X."/>
            <person name="Woodcroft B.J."/>
            <person name="Tyson G.W."/>
            <person name="Hugenholtz P."/>
            <person name="Polz M.F."/>
            <person name="Zhang T."/>
        </authorList>
    </citation>
    <scope>NUCLEOTIDE SEQUENCE</scope>
    <source>
        <strain evidence="4">HKST-UBA02</strain>
    </source>
</reference>
<sequence>MTHRFRNLLTAILIPCALGASLATAQTVWDGGGDGVTWGDAANWDPDGVPTDQADVVLSGGVTVELDVAATTRDLTLDVANLSGPGDLAVAGTLHWGAGAIAGDGTLTVTGGINWSGGSTKTIGRLVDLFCDASWEPSEIVFDAQNGGRLVQHPGYTLGLVDGGSAREGNNGLEQSMGNVHRVRPLDTDPFIDDEFLYTMTLDNLTAFLDTGDFTFDVSTRLNGTYEQQGGTSRFNGGSLLGAGATYQLGDGANSIYDEGTHRFEGNVLPIDGGFPNGLRFTGDQTDAVLLGDVQVDVDLRGPVTLDDALLGNVHVTASTEFRTLSSATLEGLSIGDGTSVGLVGFRGGIITIDQMDWYSMNVRLFEGIDLEVGNFLYTSTQTGVFLDDDQDDSEIETVRITNQMDVQQTGTVPPRFFVDMDVPPGASLNLGDDTEIELMKSSTFAGTANLGGGVLDYRSGTHQIQATGQFGGSRGIEVGTDATVVLDGGSFVGVPLSLGGDVTIYETAAAISTLFKEGGRITGTGEFRAQVLFDPPSPVNHVTIDGVKLVLEGASLWNNGNIDLVNGGSICIPGGASLTCSHSATNLQITADADPNTAEVVTVDGTVIIDQSANPPSYWNAEIQISETGEWIIEPNASANIRGPLSNAGLFSVRDGATASFRFVDSTIEEGGILEGNGTVSESLGGNLILNGIVRPGWGNSSIGTLSFVGSYDFGSSALYDAGYEDGEMDRLIVSNAFSLGGGLRVNFRTFPGDAESHTLIQAGSVSNDFGTVTETGQTPTFSTYTKLPSEYSVEVANLPDQNTIGGQVVLDIDLDGIEFEDPVIKDAVIGLYEGTVESNEFVANATTDLDGRFYFSGRFAGSYYLRIESAPGNVEPYDPSGGFLEIVVPPGESNNTNDFSMRPNLPTYMVMNSDDGGPGSLRDALDQINQSEEGGYIGLSTLEERIRLHSRYGSLEKPAIFALRDSRRSGGSQSETFMTLDGSECGDCDGLVLLGGGSVVQGLRIEGFSGYGLVLEGNGNFVLGNEIVGNGSGGVLVRSGNDDFIGSGTLGQPNEISANGGSGVTILDGAGHEVRHNRIYDNSALAVDLGGDGPTENDDRDVDGGANGLQNAPVLIEAAEDGTSVTGFLNSRPLNTYVVEVYGSTACPETGGWLETALGLQLVTTDANGDAVFTIPISPYSGSLTAVATGFDGSSSESSDCLENVVTSTPELGTVGSVLHLALPNPTSGPTTLQLSTPASAQVSVRIHDVGGRQVKELHDGALDSGHHELTWDGRNDRGHPVASGVYFYHVQVDGEDHQGRIVRIH</sequence>
<feature type="signal peptide" evidence="1">
    <location>
        <begin position="1"/>
        <end position="25"/>
    </location>
</feature>
<dbReference type="Pfam" id="PF13229">
    <property type="entry name" value="Beta_helix"/>
    <property type="match status" value="1"/>
</dbReference>
<proteinExistence type="predicted"/>
<dbReference type="Proteomes" id="UP000739538">
    <property type="component" value="Unassembled WGS sequence"/>
</dbReference>
<dbReference type="InterPro" id="IPR039448">
    <property type="entry name" value="Beta_helix"/>
</dbReference>
<evidence type="ECO:0000259" key="2">
    <source>
        <dbReference type="Pfam" id="PF13229"/>
    </source>
</evidence>
<dbReference type="Pfam" id="PF13860">
    <property type="entry name" value="FlgD_ig"/>
    <property type="match status" value="1"/>
</dbReference>